<comment type="similarity">
    <text evidence="2 6">Belongs to the sulfotransferase 1 family.</text>
</comment>
<dbReference type="AlphaFoldDB" id="A0A6P7ID87"/>
<keyword evidence="4 6" id="KW-0808">Transferase</keyword>
<dbReference type="GO" id="GO:0006805">
    <property type="term" value="P:xenobiotic metabolic process"/>
    <property type="evidence" value="ECO:0007669"/>
    <property type="project" value="UniProtKB-ARBA"/>
</dbReference>
<dbReference type="GO" id="GO:0006584">
    <property type="term" value="P:catecholamine metabolic process"/>
    <property type="evidence" value="ECO:0007669"/>
    <property type="project" value="UniProtKB-KW"/>
</dbReference>
<evidence type="ECO:0000256" key="6">
    <source>
        <dbReference type="RuleBase" id="RU361155"/>
    </source>
</evidence>
<dbReference type="RefSeq" id="XP_028263583.1">
    <property type="nucleotide sequence ID" value="XM_028407782.1"/>
</dbReference>
<sequence>MTEAELYTEYKGVYLPKLTCSPQSLKYFEDFTFRPDDIIIATYPKSGTNWMQYMVSLITNDGDSTPVDTLSNSERAPWLELFQAIALNLEKRPSPRVLTTHMCYNMMPQSFFEAKPKVIYVMRNPKDVFTSYFHFHQIASFLVKPGSSSEFLHKFLDGKVSRGSWFDHIKSWLSADSNEQILYISYEELTADLKASVAKVAEFLEKRLDDEVMEKIAEKCLFNNMKENKVSNYSTTPIQFLDQTKTKFFRKGVVGDWKNLLAAEEAEHFDAVYTDKMKDVEYSFVWD</sequence>
<dbReference type="SUPFAM" id="SSF52540">
    <property type="entry name" value="P-loop containing nucleoside triphosphate hydrolases"/>
    <property type="match status" value="1"/>
</dbReference>
<keyword evidence="8" id="KW-1185">Reference proteome</keyword>
<dbReference type="InterPro" id="IPR027417">
    <property type="entry name" value="P-loop_NTPase"/>
</dbReference>
<evidence type="ECO:0000256" key="4">
    <source>
        <dbReference type="ARBA" id="ARBA00022679"/>
    </source>
</evidence>
<keyword evidence="3" id="KW-0963">Cytoplasm</keyword>
<evidence type="ECO:0000256" key="2">
    <source>
        <dbReference type="ARBA" id="ARBA00005771"/>
    </source>
</evidence>
<dbReference type="Proteomes" id="UP000515145">
    <property type="component" value="Chromosome 6"/>
</dbReference>
<dbReference type="OrthoDB" id="205623at2759"/>
<proteinExistence type="inferred from homology"/>
<evidence type="ECO:0000313" key="8">
    <source>
        <dbReference type="Proteomes" id="UP000515145"/>
    </source>
</evidence>
<evidence type="ECO:0000259" key="7">
    <source>
        <dbReference type="Pfam" id="PF00685"/>
    </source>
</evidence>
<dbReference type="GO" id="GO:0008146">
    <property type="term" value="F:sulfotransferase activity"/>
    <property type="evidence" value="ECO:0007669"/>
    <property type="project" value="InterPro"/>
</dbReference>
<evidence type="ECO:0000256" key="3">
    <source>
        <dbReference type="ARBA" id="ARBA00022490"/>
    </source>
</evidence>
<reference evidence="9" key="1">
    <citation type="submission" date="2025-08" db="UniProtKB">
        <authorList>
            <consortium name="RefSeq"/>
        </authorList>
    </citation>
    <scope>IDENTIFICATION</scope>
</reference>
<name>A0A6P7ID87_9TELE</name>
<dbReference type="Pfam" id="PF00685">
    <property type="entry name" value="Sulfotransfer_1"/>
    <property type="match status" value="1"/>
</dbReference>
<dbReference type="EC" id="2.8.2.-" evidence="6"/>
<dbReference type="GO" id="GO:0005737">
    <property type="term" value="C:cytoplasm"/>
    <property type="evidence" value="ECO:0007669"/>
    <property type="project" value="UniProtKB-SubCell"/>
</dbReference>
<feature type="domain" description="Sulfotransferase" evidence="7">
    <location>
        <begin position="35"/>
        <end position="280"/>
    </location>
</feature>
<evidence type="ECO:0000256" key="5">
    <source>
        <dbReference type="ARBA" id="ARBA00022939"/>
    </source>
</evidence>
<dbReference type="PANTHER" id="PTHR11783">
    <property type="entry name" value="SULFOTRANSFERASE SULT"/>
    <property type="match status" value="1"/>
</dbReference>
<comment type="subcellular location">
    <subcellularLocation>
        <location evidence="1">Cytoplasm</location>
    </subcellularLocation>
</comment>
<dbReference type="FunFam" id="3.40.50.300:FF:000433">
    <property type="entry name" value="Estrogen sulfotransferase"/>
    <property type="match status" value="1"/>
</dbReference>
<dbReference type="InParanoid" id="A0A6P7ID87"/>
<protein>
    <recommendedName>
        <fullName evidence="6">Sulfotransferase</fullName>
        <ecNumber evidence="6">2.8.2.-</ecNumber>
    </recommendedName>
</protein>
<dbReference type="FunCoup" id="A0A6P7ID87">
    <property type="interactions" value="63"/>
</dbReference>
<accession>A0A6P7ID87</accession>
<dbReference type="Gene3D" id="3.40.50.300">
    <property type="entry name" value="P-loop containing nucleotide triphosphate hydrolases"/>
    <property type="match status" value="1"/>
</dbReference>
<evidence type="ECO:0000313" key="9">
    <source>
        <dbReference type="RefSeq" id="XP_028263583.1"/>
    </source>
</evidence>
<keyword evidence="5" id="KW-0128">Catecholamine metabolism</keyword>
<dbReference type="GeneID" id="114437226"/>
<gene>
    <name evidence="9" type="primary">LOC114437226</name>
</gene>
<organism evidence="8 9">
    <name type="scientific">Parambassis ranga</name>
    <name type="common">Indian glassy fish</name>
    <dbReference type="NCBI Taxonomy" id="210632"/>
    <lineage>
        <taxon>Eukaryota</taxon>
        <taxon>Metazoa</taxon>
        <taxon>Chordata</taxon>
        <taxon>Craniata</taxon>
        <taxon>Vertebrata</taxon>
        <taxon>Euteleostomi</taxon>
        <taxon>Actinopterygii</taxon>
        <taxon>Neopterygii</taxon>
        <taxon>Teleostei</taxon>
        <taxon>Neoteleostei</taxon>
        <taxon>Acanthomorphata</taxon>
        <taxon>Ovalentaria</taxon>
        <taxon>Ambassidae</taxon>
        <taxon>Parambassis</taxon>
    </lineage>
</organism>
<evidence type="ECO:0000256" key="1">
    <source>
        <dbReference type="ARBA" id="ARBA00004496"/>
    </source>
</evidence>
<dbReference type="InterPro" id="IPR000863">
    <property type="entry name" value="Sulfotransferase_dom"/>
</dbReference>